<keyword evidence="5" id="KW-1185">Reference proteome</keyword>
<evidence type="ECO:0000313" key="5">
    <source>
        <dbReference type="Proteomes" id="UP001152747"/>
    </source>
</evidence>
<dbReference type="GO" id="GO:0005509">
    <property type="term" value="F:calcium ion binding"/>
    <property type="evidence" value="ECO:0007669"/>
    <property type="project" value="InterPro"/>
</dbReference>
<evidence type="ECO:0000256" key="1">
    <source>
        <dbReference type="ARBA" id="ARBA00007831"/>
    </source>
</evidence>
<dbReference type="InterPro" id="IPR018502">
    <property type="entry name" value="Annexin_repeat"/>
</dbReference>
<dbReference type="PANTHER" id="PTHR10502:SF102">
    <property type="entry name" value="ANNEXIN B11"/>
    <property type="match status" value="1"/>
</dbReference>
<dbReference type="GO" id="GO:0005886">
    <property type="term" value="C:plasma membrane"/>
    <property type="evidence" value="ECO:0007669"/>
    <property type="project" value="TreeGrafter"/>
</dbReference>
<dbReference type="PRINTS" id="PR00196">
    <property type="entry name" value="ANNEXIN"/>
</dbReference>
<evidence type="ECO:0000313" key="4">
    <source>
        <dbReference type="EMBL" id="CAI5446935.1"/>
    </source>
</evidence>
<dbReference type="InterPro" id="IPR001464">
    <property type="entry name" value="Annexin"/>
</dbReference>
<dbReference type="GO" id="GO:0005737">
    <property type="term" value="C:cytoplasm"/>
    <property type="evidence" value="ECO:0007669"/>
    <property type="project" value="TreeGrafter"/>
</dbReference>
<keyword evidence="2" id="KW-0677">Repeat</keyword>
<evidence type="ECO:0000256" key="2">
    <source>
        <dbReference type="ARBA" id="ARBA00022737"/>
    </source>
</evidence>
<name>A0A9P1N3V3_9PELO</name>
<dbReference type="PANTHER" id="PTHR10502">
    <property type="entry name" value="ANNEXIN"/>
    <property type="match status" value="1"/>
</dbReference>
<dbReference type="SMART" id="SM00335">
    <property type="entry name" value="ANX"/>
    <property type="match status" value="1"/>
</dbReference>
<dbReference type="Gene3D" id="1.10.220.10">
    <property type="entry name" value="Annexin"/>
    <property type="match status" value="1"/>
</dbReference>
<dbReference type="GO" id="GO:0001786">
    <property type="term" value="F:phosphatidylserine binding"/>
    <property type="evidence" value="ECO:0007669"/>
    <property type="project" value="TreeGrafter"/>
</dbReference>
<reference evidence="4" key="1">
    <citation type="submission" date="2022-11" db="EMBL/GenBank/DDBJ databases">
        <authorList>
            <person name="Kikuchi T."/>
        </authorList>
    </citation>
    <scope>NUCLEOTIDE SEQUENCE</scope>
    <source>
        <strain evidence="4">PS1010</strain>
    </source>
</reference>
<dbReference type="SUPFAM" id="SSF47874">
    <property type="entry name" value="Annexin"/>
    <property type="match status" value="1"/>
</dbReference>
<organism evidence="4 5">
    <name type="scientific">Caenorhabditis angaria</name>
    <dbReference type="NCBI Taxonomy" id="860376"/>
    <lineage>
        <taxon>Eukaryota</taxon>
        <taxon>Metazoa</taxon>
        <taxon>Ecdysozoa</taxon>
        <taxon>Nematoda</taxon>
        <taxon>Chromadorea</taxon>
        <taxon>Rhabditida</taxon>
        <taxon>Rhabditina</taxon>
        <taxon>Rhabditomorpha</taxon>
        <taxon>Rhabditoidea</taxon>
        <taxon>Rhabditidae</taxon>
        <taxon>Peloderinae</taxon>
        <taxon>Caenorhabditis</taxon>
    </lineage>
</organism>
<dbReference type="Proteomes" id="UP001152747">
    <property type="component" value="Unassembled WGS sequence"/>
</dbReference>
<dbReference type="EMBL" id="CANHGI010000004">
    <property type="protein sequence ID" value="CAI5446935.1"/>
    <property type="molecule type" value="Genomic_DNA"/>
</dbReference>
<comment type="caution">
    <text evidence="4">The sequence shown here is derived from an EMBL/GenBank/DDBJ whole genome shotgun (WGS) entry which is preliminary data.</text>
</comment>
<dbReference type="PROSITE" id="PS51897">
    <property type="entry name" value="ANNEXIN_2"/>
    <property type="match status" value="1"/>
</dbReference>
<dbReference type="AlphaFoldDB" id="A0A9P1N3V3"/>
<proteinExistence type="inferred from homology"/>
<comment type="similarity">
    <text evidence="1">Belongs to the annexin family.</text>
</comment>
<dbReference type="GO" id="GO:0005634">
    <property type="term" value="C:nucleus"/>
    <property type="evidence" value="ECO:0007669"/>
    <property type="project" value="TreeGrafter"/>
</dbReference>
<protein>
    <submittedName>
        <fullName evidence="4">Uncharacterized protein</fullName>
    </submittedName>
</protein>
<dbReference type="GO" id="GO:0005544">
    <property type="term" value="F:calcium-dependent phospholipid binding"/>
    <property type="evidence" value="ECO:0007669"/>
    <property type="project" value="InterPro"/>
</dbReference>
<sequence>MESPKNICFSENSIRSSDYTLTCYRIIISIITNRSKYYAEEFENLMTGVGTREDRLINLIIMRSEIDLQSIREEFDRQHPNESFIDWISDDTSDKYQEALLALNANVNQMNVPDRAGTPNVVQDQPELRLPQPTDPATQQQQDSAWFDADLMRELARQLELEAQIQAVTTGVPIAPPSPILSIEEIIELLNPRSNSDNENAAEVDMMPVNDPKIAIELEGDEEAVDLEDGGGQEAEMADDTTSTERDMANLRPYLSFEHEYGAGQALCQSPQKFKESRVSISAKPTELLQNHAIVQLR</sequence>
<dbReference type="Pfam" id="PF00191">
    <property type="entry name" value="Annexin"/>
    <property type="match status" value="1"/>
</dbReference>
<evidence type="ECO:0000256" key="3">
    <source>
        <dbReference type="ARBA" id="ARBA00023216"/>
    </source>
</evidence>
<gene>
    <name evidence="4" type="ORF">CAMP_LOCUS9572</name>
</gene>
<keyword evidence="3" id="KW-0041">Annexin</keyword>
<dbReference type="InterPro" id="IPR037104">
    <property type="entry name" value="Annexin_sf"/>
</dbReference>
<dbReference type="OrthoDB" id="37886at2759"/>
<accession>A0A9P1N3V3</accession>
<dbReference type="GO" id="GO:0012506">
    <property type="term" value="C:vesicle membrane"/>
    <property type="evidence" value="ECO:0007669"/>
    <property type="project" value="TreeGrafter"/>
</dbReference>